<proteinExistence type="predicted"/>
<name>X1G878_9ZZZZ</name>
<dbReference type="EMBL" id="BARU01019553">
    <property type="protein sequence ID" value="GAH54101.1"/>
    <property type="molecule type" value="Genomic_DNA"/>
</dbReference>
<sequence>MTEKIILEKGNSFAQFLAPATKNGVLTAKFQNTQSNNPP</sequence>
<dbReference type="AlphaFoldDB" id="X1G878"/>
<organism evidence="1">
    <name type="scientific">marine sediment metagenome</name>
    <dbReference type="NCBI Taxonomy" id="412755"/>
    <lineage>
        <taxon>unclassified sequences</taxon>
        <taxon>metagenomes</taxon>
        <taxon>ecological metagenomes</taxon>
    </lineage>
</organism>
<feature type="non-terminal residue" evidence="1">
    <location>
        <position position="39"/>
    </location>
</feature>
<protein>
    <submittedName>
        <fullName evidence="1">Uncharacterized protein</fullName>
    </submittedName>
</protein>
<accession>X1G878</accession>
<reference evidence="1" key="1">
    <citation type="journal article" date="2014" name="Front. Microbiol.">
        <title>High frequency of phylogenetically diverse reductive dehalogenase-homologous genes in deep subseafloor sedimentary metagenomes.</title>
        <authorList>
            <person name="Kawai M."/>
            <person name="Futagami T."/>
            <person name="Toyoda A."/>
            <person name="Takaki Y."/>
            <person name="Nishi S."/>
            <person name="Hori S."/>
            <person name="Arai W."/>
            <person name="Tsubouchi T."/>
            <person name="Morono Y."/>
            <person name="Uchiyama I."/>
            <person name="Ito T."/>
            <person name="Fujiyama A."/>
            <person name="Inagaki F."/>
            <person name="Takami H."/>
        </authorList>
    </citation>
    <scope>NUCLEOTIDE SEQUENCE</scope>
    <source>
        <strain evidence="1">Expedition CK06-06</strain>
    </source>
</reference>
<evidence type="ECO:0000313" key="1">
    <source>
        <dbReference type="EMBL" id="GAH54101.1"/>
    </source>
</evidence>
<gene>
    <name evidence="1" type="ORF">S03H2_32198</name>
</gene>
<comment type="caution">
    <text evidence="1">The sequence shown here is derived from an EMBL/GenBank/DDBJ whole genome shotgun (WGS) entry which is preliminary data.</text>
</comment>